<reference evidence="2" key="2">
    <citation type="submission" date="2025-08" db="UniProtKB">
        <authorList>
            <consortium name="RefSeq"/>
        </authorList>
    </citation>
    <scope>IDENTIFICATION</scope>
    <source>
        <tissue evidence="2">Leaf</tissue>
    </source>
</reference>
<organism evidence="1 2">
    <name type="scientific">Nicotiana tabacum</name>
    <name type="common">Common tobacco</name>
    <dbReference type="NCBI Taxonomy" id="4097"/>
    <lineage>
        <taxon>Eukaryota</taxon>
        <taxon>Viridiplantae</taxon>
        <taxon>Streptophyta</taxon>
        <taxon>Embryophyta</taxon>
        <taxon>Tracheophyta</taxon>
        <taxon>Spermatophyta</taxon>
        <taxon>Magnoliopsida</taxon>
        <taxon>eudicotyledons</taxon>
        <taxon>Gunneridae</taxon>
        <taxon>Pentapetalae</taxon>
        <taxon>asterids</taxon>
        <taxon>lamiids</taxon>
        <taxon>Solanales</taxon>
        <taxon>Solanaceae</taxon>
        <taxon>Nicotianoideae</taxon>
        <taxon>Nicotianeae</taxon>
        <taxon>Nicotiana</taxon>
    </lineage>
</organism>
<protein>
    <submittedName>
        <fullName evidence="2">Uncharacterized protein LOC142168004</fullName>
    </submittedName>
</protein>
<sequence>MSSAQTLHSCLIWLMTLRFSIYAINLLFNLTVVYGYHTIQDRRGLWERLREIAGRQQGLWLVMGDFNTILYAEDRHFGAPVREAEVRDFREFLFDTTMTELQYTSRVYTWTNNDVYSWIDRAIVNAESMNLWPTWKIIVMKPFFSNHSPLKLTTEGRQGKGARPFRFFNCLAEHQDFLPLIKYYWDSIGTNVCMRHIRYKLKEVKQDMKKLNMTIYGGRYEARRHKKKSPGGTTTNGNSVVTRQFNRIREGVEITVREMESN</sequence>
<keyword evidence="1" id="KW-1185">Reference proteome</keyword>
<evidence type="ECO:0000313" key="2">
    <source>
        <dbReference type="RefSeq" id="XP_075084752.1"/>
    </source>
</evidence>
<gene>
    <name evidence="2" type="primary">LOC142168004</name>
</gene>
<dbReference type="Proteomes" id="UP000790787">
    <property type="component" value="Chromosome 13"/>
</dbReference>
<reference evidence="1" key="1">
    <citation type="journal article" date="2014" name="Nat. Commun.">
        <title>The tobacco genome sequence and its comparison with those of tomato and potato.</title>
        <authorList>
            <person name="Sierro N."/>
            <person name="Battey J.N."/>
            <person name="Ouadi S."/>
            <person name="Bakaher N."/>
            <person name="Bovet L."/>
            <person name="Willig A."/>
            <person name="Goepfert S."/>
            <person name="Peitsch M.C."/>
            <person name="Ivanov N.V."/>
        </authorList>
    </citation>
    <scope>NUCLEOTIDE SEQUENCE [LARGE SCALE GENOMIC DNA]</scope>
</reference>
<evidence type="ECO:0000313" key="1">
    <source>
        <dbReference type="Proteomes" id="UP000790787"/>
    </source>
</evidence>
<dbReference type="RefSeq" id="XP_075084752.1">
    <property type="nucleotide sequence ID" value="XM_075228651.1"/>
</dbReference>
<name>A0AC58SIG7_TOBAC</name>
<accession>A0AC58SIG7</accession>
<proteinExistence type="predicted"/>